<evidence type="ECO:0008006" key="5">
    <source>
        <dbReference type="Google" id="ProtNLM"/>
    </source>
</evidence>
<dbReference type="AlphaFoldDB" id="A0A162VNM6"/>
<evidence type="ECO:0000313" key="3">
    <source>
        <dbReference type="Proteomes" id="UP000185657"/>
    </source>
</evidence>
<dbReference type="KEGG" id="hyl:LPB072_00160"/>
<name>A0A162VNM6_9BURK</name>
<organism evidence="1 4">
    <name type="scientific">Hydrogenophaga crassostreae</name>
    <dbReference type="NCBI Taxonomy" id="1763535"/>
    <lineage>
        <taxon>Bacteria</taxon>
        <taxon>Pseudomonadati</taxon>
        <taxon>Pseudomonadota</taxon>
        <taxon>Betaproteobacteria</taxon>
        <taxon>Burkholderiales</taxon>
        <taxon>Comamonadaceae</taxon>
        <taxon>Hydrogenophaga</taxon>
    </lineage>
</organism>
<evidence type="ECO:0000313" key="2">
    <source>
        <dbReference type="EMBL" id="OAD39346.1"/>
    </source>
</evidence>
<dbReference type="InterPro" id="IPR044922">
    <property type="entry name" value="DUF2063_N_sf"/>
</dbReference>
<dbReference type="EMBL" id="CP017476">
    <property type="protein sequence ID" value="AOW11507.1"/>
    <property type="molecule type" value="Genomic_DNA"/>
</dbReference>
<dbReference type="OrthoDB" id="8900250at2"/>
<evidence type="ECO:0000313" key="4">
    <source>
        <dbReference type="Proteomes" id="UP000185680"/>
    </source>
</evidence>
<dbReference type="EMBL" id="LVWD01000043">
    <property type="protein sequence ID" value="OAD39346.1"/>
    <property type="molecule type" value="Genomic_DNA"/>
</dbReference>
<gene>
    <name evidence="1" type="ORF">LPB072_00160</name>
    <name evidence="2" type="ORF">LPB72_22435</name>
</gene>
<reference evidence="2 3" key="1">
    <citation type="submission" date="2016-02" db="EMBL/GenBank/DDBJ databases">
        <title>Draft genome sequence of Hydrogenophaga sp. LPB0072.</title>
        <authorList>
            <person name="Shin S.-K."/>
            <person name="Yi H."/>
        </authorList>
    </citation>
    <scope>NUCLEOTIDE SEQUENCE [LARGE SCALE GENOMIC DNA]</scope>
    <source>
        <strain evidence="2 3">LPB0072</strain>
    </source>
</reference>
<dbReference type="STRING" id="1763535.LPB072_00160"/>
<keyword evidence="3" id="KW-1185">Reference proteome</keyword>
<sequence>MSVAAFQSLMAQLVVDPSLCERLRVDGIAADADLDTLERQRLLAIAASPGLSINHTLHRGFRLGKLKALLPLTCTLMKGVRLQTAIERFWAAHPPRTFYFLPEAVEFCGFLLTQPSRSRYLREVVAFERSNLELQRARLDTPPQQTVQFDHDPGRLLGQLAAGHAPKGVPVRSCTAVGNVDDSGRVRWALQA</sequence>
<reference evidence="1 4" key="2">
    <citation type="submission" date="2016-10" db="EMBL/GenBank/DDBJ databases">
        <title>Hydorgenophaga sp. LPB0072 isolated from gastropod.</title>
        <authorList>
            <person name="Kim E."/>
            <person name="Yi H."/>
        </authorList>
    </citation>
    <scope>NUCLEOTIDE SEQUENCE [LARGE SCALE GENOMIC DNA]</scope>
    <source>
        <strain evidence="1 4">LPB0072</strain>
    </source>
</reference>
<accession>A0A162VNM6</accession>
<dbReference type="Proteomes" id="UP000185657">
    <property type="component" value="Unassembled WGS sequence"/>
</dbReference>
<protein>
    <recommendedName>
        <fullName evidence="5">DUF4158 domain-containing protein</fullName>
    </recommendedName>
</protein>
<dbReference type="RefSeq" id="WP_066096744.1">
    <property type="nucleotide sequence ID" value="NZ_CP017476.1"/>
</dbReference>
<dbReference type="Gene3D" id="1.10.150.690">
    <property type="entry name" value="DUF2063"/>
    <property type="match status" value="1"/>
</dbReference>
<dbReference type="Proteomes" id="UP000185680">
    <property type="component" value="Chromosome"/>
</dbReference>
<proteinExistence type="predicted"/>
<evidence type="ECO:0000313" key="1">
    <source>
        <dbReference type="EMBL" id="AOW11507.1"/>
    </source>
</evidence>